<dbReference type="RefSeq" id="WP_044983398.1">
    <property type="nucleotide sequence ID" value="NZ_CABLBR010000023.1"/>
</dbReference>
<evidence type="ECO:0000313" key="5">
    <source>
        <dbReference type="EMBL" id="UWP58594.1"/>
    </source>
</evidence>
<keyword evidence="1" id="KW-0805">Transcription regulation</keyword>
<dbReference type="SMART" id="SM00342">
    <property type="entry name" value="HTH_ARAC"/>
    <property type="match status" value="1"/>
</dbReference>
<dbReference type="Gene3D" id="2.60.120.10">
    <property type="entry name" value="Jelly Rolls"/>
    <property type="match status" value="1"/>
</dbReference>
<evidence type="ECO:0000259" key="4">
    <source>
        <dbReference type="PROSITE" id="PS01124"/>
    </source>
</evidence>
<dbReference type="Pfam" id="PF02311">
    <property type="entry name" value="AraC_binding"/>
    <property type="match status" value="1"/>
</dbReference>
<dbReference type="InterPro" id="IPR050204">
    <property type="entry name" value="AraC_XylS_family_regulators"/>
</dbReference>
<proteinExistence type="predicted"/>
<keyword evidence="3" id="KW-0804">Transcription</keyword>
<dbReference type="InterPro" id="IPR014710">
    <property type="entry name" value="RmlC-like_jellyroll"/>
</dbReference>
<reference evidence="5" key="1">
    <citation type="journal article" date="2022" name="Cell">
        <title>Design, construction, and in vivo augmentation of a complex gut microbiome.</title>
        <authorList>
            <person name="Cheng A.G."/>
            <person name="Ho P.Y."/>
            <person name="Aranda-Diaz A."/>
            <person name="Jain S."/>
            <person name="Yu F.B."/>
            <person name="Meng X."/>
            <person name="Wang M."/>
            <person name="Iakiviak M."/>
            <person name="Nagashima K."/>
            <person name="Zhao A."/>
            <person name="Murugkar P."/>
            <person name="Patil A."/>
            <person name="Atabakhsh K."/>
            <person name="Weakley A."/>
            <person name="Yan J."/>
            <person name="Brumbaugh A.R."/>
            <person name="Higginbottom S."/>
            <person name="Dimas A."/>
            <person name="Shiver A.L."/>
            <person name="Deutschbauer A."/>
            <person name="Neff N."/>
            <person name="Sonnenburg J.L."/>
            <person name="Huang K.C."/>
            <person name="Fischbach M.A."/>
        </authorList>
    </citation>
    <scope>NUCLEOTIDE SEQUENCE</scope>
    <source>
        <strain evidence="5">DSM 19829</strain>
    </source>
</reference>
<dbReference type="InterPro" id="IPR037923">
    <property type="entry name" value="HTH-like"/>
</dbReference>
<gene>
    <name evidence="5" type="ORF">NQ502_14595</name>
</gene>
<feature type="domain" description="HTH araC/xylS-type" evidence="4">
    <location>
        <begin position="188"/>
        <end position="286"/>
    </location>
</feature>
<keyword evidence="6" id="KW-1185">Reference proteome</keyword>
<organism evidence="5 6">
    <name type="scientific">Ruminococcus gauvreauii</name>
    <dbReference type="NCBI Taxonomy" id="438033"/>
    <lineage>
        <taxon>Bacteria</taxon>
        <taxon>Bacillati</taxon>
        <taxon>Bacillota</taxon>
        <taxon>Clostridia</taxon>
        <taxon>Eubacteriales</taxon>
        <taxon>Oscillospiraceae</taxon>
        <taxon>Ruminococcus</taxon>
    </lineage>
</organism>
<protein>
    <submittedName>
        <fullName evidence="5">AraC family transcriptional regulator</fullName>
    </submittedName>
</protein>
<dbReference type="PROSITE" id="PS01124">
    <property type="entry name" value="HTH_ARAC_FAMILY_2"/>
    <property type="match status" value="1"/>
</dbReference>
<dbReference type="SUPFAM" id="SSF46689">
    <property type="entry name" value="Homeodomain-like"/>
    <property type="match status" value="2"/>
</dbReference>
<dbReference type="PANTHER" id="PTHR46796">
    <property type="entry name" value="HTH-TYPE TRANSCRIPTIONAL ACTIVATOR RHAS-RELATED"/>
    <property type="match status" value="1"/>
</dbReference>
<sequence length="288" mass="32809">MKVLSEPGVLPQSERYFSTPSALARQLFFYVTRCGHYYLNEEYDFRDSCEVGRMESHRTYLLDYVQRGAMHIEADGTTFTAEAGQLAITDCRRPHRYYTSGYTERIWIHIDGSNMDDFCQQILAFRGHRAFTPFPGSHTERTMTDLITAVKNNTVHSEADISQKIYRLLCGLLFPPMNQETPQDDPVVLALAYINGHLFEDLSIPEIAGHVGLSPSHFSRQFRSQTGFSPHEYIVVHRIDEAKALLHDTTLSVKEIAYRTGYHSEVNFITSFTGKVGVSPSAFRKIPL</sequence>
<dbReference type="Gene3D" id="1.10.10.60">
    <property type="entry name" value="Homeodomain-like"/>
    <property type="match status" value="2"/>
</dbReference>
<dbReference type="InterPro" id="IPR009057">
    <property type="entry name" value="Homeodomain-like_sf"/>
</dbReference>
<keyword evidence="2" id="KW-0238">DNA-binding</keyword>
<dbReference type="InterPro" id="IPR003313">
    <property type="entry name" value="AraC-bd"/>
</dbReference>
<dbReference type="SUPFAM" id="SSF51215">
    <property type="entry name" value="Regulatory protein AraC"/>
    <property type="match status" value="1"/>
</dbReference>
<dbReference type="PANTHER" id="PTHR46796:SF6">
    <property type="entry name" value="ARAC SUBFAMILY"/>
    <property type="match status" value="1"/>
</dbReference>
<evidence type="ECO:0000313" key="6">
    <source>
        <dbReference type="Proteomes" id="UP001060164"/>
    </source>
</evidence>
<dbReference type="InterPro" id="IPR018060">
    <property type="entry name" value="HTH_AraC"/>
</dbReference>
<dbReference type="EMBL" id="CP102290">
    <property type="protein sequence ID" value="UWP58594.1"/>
    <property type="molecule type" value="Genomic_DNA"/>
</dbReference>
<dbReference type="Pfam" id="PF12833">
    <property type="entry name" value="HTH_18"/>
    <property type="match status" value="1"/>
</dbReference>
<evidence type="ECO:0000256" key="3">
    <source>
        <dbReference type="ARBA" id="ARBA00023163"/>
    </source>
</evidence>
<evidence type="ECO:0000256" key="1">
    <source>
        <dbReference type="ARBA" id="ARBA00023015"/>
    </source>
</evidence>
<name>A0ABY5VDZ2_9FIRM</name>
<evidence type="ECO:0000256" key="2">
    <source>
        <dbReference type="ARBA" id="ARBA00023125"/>
    </source>
</evidence>
<accession>A0ABY5VDZ2</accession>
<dbReference type="Proteomes" id="UP001060164">
    <property type="component" value="Chromosome"/>
</dbReference>